<feature type="binding site" evidence="4">
    <location>
        <position position="97"/>
    </location>
    <ligand>
        <name>a divalent metal cation</name>
        <dbReference type="ChEBI" id="CHEBI:60240"/>
        <label>1</label>
    </ligand>
</feature>
<dbReference type="Proteomes" id="UP000955338">
    <property type="component" value="Chromosome"/>
</dbReference>
<dbReference type="InterPro" id="IPR001130">
    <property type="entry name" value="TatD-like"/>
</dbReference>
<evidence type="ECO:0000313" key="6">
    <source>
        <dbReference type="Proteomes" id="UP000955338"/>
    </source>
</evidence>
<accession>A0A8D4LMP1</accession>
<dbReference type="EMBL" id="CP022011">
    <property type="protein sequence ID" value="QDJ15325.1"/>
    <property type="molecule type" value="Genomic_DNA"/>
</dbReference>
<dbReference type="GO" id="GO:0016788">
    <property type="term" value="F:hydrolase activity, acting on ester bonds"/>
    <property type="evidence" value="ECO:0007669"/>
    <property type="project" value="InterPro"/>
</dbReference>
<dbReference type="InterPro" id="IPR032466">
    <property type="entry name" value="Metal_Hydrolase"/>
</dbReference>
<dbReference type="PROSITE" id="PS01137">
    <property type="entry name" value="TATD_1"/>
    <property type="match status" value="1"/>
</dbReference>
<evidence type="ECO:0000256" key="1">
    <source>
        <dbReference type="ARBA" id="ARBA00009275"/>
    </source>
</evidence>
<evidence type="ECO:0000256" key="4">
    <source>
        <dbReference type="PIRSR" id="PIRSR005902-1"/>
    </source>
</evidence>
<dbReference type="PANTHER" id="PTHR46124:SF3">
    <property type="entry name" value="HYDROLASE"/>
    <property type="match status" value="1"/>
</dbReference>
<dbReference type="AlphaFoldDB" id="A0A8D4LMP1"/>
<evidence type="ECO:0000256" key="2">
    <source>
        <dbReference type="ARBA" id="ARBA00022723"/>
    </source>
</evidence>
<dbReference type="GO" id="GO:0046872">
    <property type="term" value="F:metal ion binding"/>
    <property type="evidence" value="ECO:0007669"/>
    <property type="project" value="UniProtKB-KW"/>
</dbReference>
<keyword evidence="6" id="KW-1185">Reference proteome</keyword>
<feature type="binding site" evidence="4">
    <location>
        <position position="211"/>
    </location>
    <ligand>
        <name>a divalent metal cation</name>
        <dbReference type="ChEBI" id="CHEBI:60240"/>
        <label>1</label>
    </ligand>
</feature>
<feature type="binding site" evidence="4">
    <location>
        <position position="7"/>
    </location>
    <ligand>
        <name>a divalent metal cation</name>
        <dbReference type="ChEBI" id="CHEBI:60240"/>
        <label>1</label>
    </ligand>
</feature>
<dbReference type="SUPFAM" id="SSF51556">
    <property type="entry name" value="Metallo-dependent hydrolases"/>
    <property type="match status" value="1"/>
</dbReference>
<dbReference type="InterPro" id="IPR018228">
    <property type="entry name" value="DNase_TatD-rel_CS"/>
</dbReference>
<protein>
    <submittedName>
        <fullName evidence="5">Deoxyribonuclease</fullName>
    </submittedName>
</protein>
<proteinExistence type="inferred from homology"/>
<dbReference type="FunFam" id="3.20.20.140:FF:000005">
    <property type="entry name" value="TatD family hydrolase"/>
    <property type="match status" value="1"/>
</dbReference>
<keyword evidence="2 4" id="KW-0479">Metal-binding</keyword>
<comment type="similarity">
    <text evidence="1">Belongs to the metallo-dependent hydrolases superfamily. TatD-type hydrolase family.</text>
</comment>
<keyword evidence="3" id="KW-0378">Hydrolase</keyword>
<sequence>MQFFDTHVHLDNLTTETQMPLAEILFEVAQAKVTKMLSVGVDKNSLVTLPQLAEASSNLFYGVGLHPLYIQYHHLQDLDLLEQHLSEYNPQCRAIAEIGLDRFYPELIVDKIWQKQLDFLLAQLELARKYQLPVSLHSRQSHDILAKCLKQVQLPKTGVVHAFSGSYQQAKRFVDLGYKIGVGGIITYQRANKTRQAIAKLSITDLVLETDSRDMPPSGFQGKKNHPANVLLIYQHLVELKQLNWEKAWEILWQNSNLIFNQSE</sequence>
<dbReference type="PANTHER" id="PTHR46124">
    <property type="entry name" value="D-AMINOACYL-TRNA DEACYLASE"/>
    <property type="match status" value="1"/>
</dbReference>
<dbReference type="CDD" id="cd01310">
    <property type="entry name" value="TatD_DNAse"/>
    <property type="match status" value="1"/>
</dbReference>
<dbReference type="Gene3D" id="3.20.20.140">
    <property type="entry name" value="Metal-dependent hydrolases"/>
    <property type="match status" value="1"/>
</dbReference>
<dbReference type="PIRSF" id="PIRSF005902">
    <property type="entry name" value="DNase_TatD"/>
    <property type="match status" value="1"/>
</dbReference>
<dbReference type="Pfam" id="PF01026">
    <property type="entry name" value="TatD_DNase"/>
    <property type="match status" value="1"/>
</dbReference>
<gene>
    <name evidence="5" type="ORF">CEP48_07770</name>
</gene>
<organism evidence="5 6">
    <name type="scientific">Mergibacter septicus</name>
    <dbReference type="NCBI Taxonomy" id="221402"/>
    <lineage>
        <taxon>Bacteria</taxon>
        <taxon>Pseudomonadati</taxon>
        <taxon>Pseudomonadota</taxon>
        <taxon>Gammaproteobacteria</taxon>
        <taxon>Pasteurellales</taxon>
        <taxon>Pasteurellaceae</taxon>
        <taxon>Mergibacter</taxon>
    </lineage>
</organism>
<feature type="binding site" evidence="4">
    <location>
        <position position="161"/>
    </location>
    <ligand>
        <name>a divalent metal cation</name>
        <dbReference type="ChEBI" id="CHEBI:60240"/>
        <label>2</label>
    </ligand>
</feature>
<evidence type="ECO:0000256" key="3">
    <source>
        <dbReference type="ARBA" id="ARBA00022801"/>
    </source>
</evidence>
<feature type="binding site" evidence="4">
    <location>
        <position position="137"/>
    </location>
    <ligand>
        <name>a divalent metal cation</name>
        <dbReference type="ChEBI" id="CHEBI:60240"/>
        <label>2</label>
    </ligand>
</feature>
<evidence type="ECO:0000313" key="5">
    <source>
        <dbReference type="EMBL" id="QDJ15325.1"/>
    </source>
</evidence>
<dbReference type="GO" id="GO:0005829">
    <property type="term" value="C:cytosol"/>
    <property type="evidence" value="ECO:0007669"/>
    <property type="project" value="TreeGrafter"/>
</dbReference>
<reference evidence="5" key="1">
    <citation type="submission" date="2017-06" db="EMBL/GenBank/DDBJ databases">
        <title>Genome sequencing of pathogenic and non-pathogenic strains within Bisgaard taxon 40.</title>
        <authorList>
            <person name="Ladner J.T."/>
            <person name="Lovett S.P."/>
            <person name="Koroleva G."/>
            <person name="Lorch J.M."/>
        </authorList>
    </citation>
    <scope>NUCLEOTIDE SEQUENCE</scope>
    <source>
        <strain evidence="5">27576-1-I1</strain>
    </source>
</reference>
<feature type="binding site" evidence="4">
    <location>
        <position position="9"/>
    </location>
    <ligand>
        <name>a divalent metal cation</name>
        <dbReference type="ChEBI" id="CHEBI:60240"/>
        <label>1</label>
    </ligand>
</feature>
<dbReference type="RefSeq" id="WP_261920166.1">
    <property type="nucleotide sequence ID" value="NZ_CP022011.1"/>
</dbReference>
<name>A0A8D4LMP1_9PAST</name>